<comment type="caution">
    <text evidence="1">The sequence shown here is derived from an EMBL/GenBank/DDBJ whole genome shotgun (WGS) entry which is preliminary data.</text>
</comment>
<dbReference type="Proteomes" id="UP001595685">
    <property type="component" value="Unassembled WGS sequence"/>
</dbReference>
<dbReference type="EMBL" id="JBHRWW010000006">
    <property type="protein sequence ID" value="MFC3688870.1"/>
    <property type="molecule type" value="Genomic_DNA"/>
</dbReference>
<name>A0ABV7WHB8_9MICO</name>
<proteinExistence type="predicted"/>
<dbReference type="RefSeq" id="WP_340288080.1">
    <property type="nucleotide sequence ID" value="NZ_JBBEOI010000001.1"/>
</dbReference>
<organism evidence="1 2">
    <name type="scientific">Aquipuribacter hungaricus</name>
    <dbReference type="NCBI Taxonomy" id="545624"/>
    <lineage>
        <taxon>Bacteria</taxon>
        <taxon>Bacillati</taxon>
        <taxon>Actinomycetota</taxon>
        <taxon>Actinomycetes</taxon>
        <taxon>Micrococcales</taxon>
        <taxon>Intrasporangiaceae</taxon>
        <taxon>Aquipuribacter</taxon>
    </lineage>
</organism>
<protein>
    <submittedName>
        <fullName evidence="1">Uncharacterized protein</fullName>
    </submittedName>
</protein>
<evidence type="ECO:0000313" key="2">
    <source>
        <dbReference type="Proteomes" id="UP001595685"/>
    </source>
</evidence>
<keyword evidence="2" id="KW-1185">Reference proteome</keyword>
<reference evidence="2" key="1">
    <citation type="journal article" date="2019" name="Int. J. Syst. Evol. Microbiol.">
        <title>The Global Catalogue of Microorganisms (GCM) 10K type strain sequencing project: providing services to taxonomists for standard genome sequencing and annotation.</title>
        <authorList>
            <consortium name="The Broad Institute Genomics Platform"/>
            <consortium name="The Broad Institute Genome Sequencing Center for Infectious Disease"/>
            <person name="Wu L."/>
            <person name="Ma J."/>
        </authorList>
    </citation>
    <scope>NUCLEOTIDE SEQUENCE [LARGE SCALE GENOMIC DNA]</scope>
    <source>
        <strain evidence="2">NCAIM B.02333</strain>
    </source>
</reference>
<sequence length="295" mass="31777">MSEYEYRLSAKLSSYRAPDALLDALDRSEQPDPAVGQMWRAHVEGTALLVLLLDEFASGSLEVVVATPGETPPVGSAVEHVVARTDTYQRLTVWPGLRGPLHQRVLDVLIEDSAATQALSTTLRTRPRAEAPVDVLDPGAELLAELGDDLHTLQDAPAVPVRPKNPAKLSSLLPGEPGAQLTLLIESLELGQPIAMELLRSKRELTDAQARSLEQRLGLANGTLPAAGGLEPALVAEVEHPRWRSAARTRARRQGVPEVEARTSLAAEAYALAARESTSTPDWRQRLSIIVAGES</sequence>
<accession>A0ABV7WHB8</accession>
<evidence type="ECO:0000313" key="1">
    <source>
        <dbReference type="EMBL" id="MFC3688870.1"/>
    </source>
</evidence>
<gene>
    <name evidence="1" type="ORF">ACFOLH_11005</name>
</gene>